<accession>A0A1M5DWS4</accession>
<protein>
    <submittedName>
        <fullName evidence="1">Uncharacterized protein</fullName>
    </submittedName>
</protein>
<name>A0A1M5DWS4_9GAMM</name>
<dbReference type="STRING" id="1121942.SAMN02745148_03361"/>
<evidence type="ECO:0000313" key="1">
    <source>
        <dbReference type="EMBL" id="SHF71380.1"/>
    </source>
</evidence>
<keyword evidence="2" id="KW-1185">Reference proteome</keyword>
<dbReference type="AlphaFoldDB" id="A0A1M5DWS4"/>
<gene>
    <name evidence="1" type="ORF">SAMN02745148_03361</name>
</gene>
<reference evidence="1 2" key="1">
    <citation type="submission" date="2016-11" db="EMBL/GenBank/DDBJ databases">
        <authorList>
            <person name="Jaros S."/>
            <person name="Januszkiewicz K."/>
            <person name="Wedrychowicz H."/>
        </authorList>
    </citation>
    <scope>NUCLEOTIDE SEQUENCE [LARGE SCALE GENOMIC DNA]</scope>
    <source>
        <strain evidence="1 2">DSM 19980</strain>
    </source>
</reference>
<dbReference type="EMBL" id="FQUJ01000019">
    <property type="protein sequence ID" value="SHF71380.1"/>
    <property type="molecule type" value="Genomic_DNA"/>
</dbReference>
<dbReference type="Proteomes" id="UP000184346">
    <property type="component" value="Unassembled WGS sequence"/>
</dbReference>
<sequence>MTIMKVSESRKPGSPRVAGFYESDTGSIQYVAICEATRKAALIDTTKL</sequence>
<dbReference type="RefSeq" id="WP_175547000.1">
    <property type="nucleotide sequence ID" value="NZ_FQUJ01000019.1"/>
</dbReference>
<organism evidence="1 2">
    <name type="scientific">Modicisalibacter ilicicola DSM 19980</name>
    <dbReference type="NCBI Taxonomy" id="1121942"/>
    <lineage>
        <taxon>Bacteria</taxon>
        <taxon>Pseudomonadati</taxon>
        <taxon>Pseudomonadota</taxon>
        <taxon>Gammaproteobacteria</taxon>
        <taxon>Oceanospirillales</taxon>
        <taxon>Halomonadaceae</taxon>
        <taxon>Modicisalibacter</taxon>
    </lineage>
</organism>
<proteinExistence type="predicted"/>
<evidence type="ECO:0000313" key="2">
    <source>
        <dbReference type="Proteomes" id="UP000184346"/>
    </source>
</evidence>